<evidence type="ECO:0000256" key="2">
    <source>
        <dbReference type="SAM" id="Phobius"/>
    </source>
</evidence>
<feature type="transmembrane region" description="Helical" evidence="2">
    <location>
        <begin position="23"/>
        <end position="44"/>
    </location>
</feature>
<dbReference type="EMBL" id="CALYLO010000001">
    <property type="protein sequence ID" value="CAH8243775.1"/>
    <property type="molecule type" value="Genomic_DNA"/>
</dbReference>
<evidence type="ECO:0000313" key="3">
    <source>
        <dbReference type="EMBL" id="CAH8243775.1"/>
    </source>
</evidence>
<reference evidence="3" key="1">
    <citation type="submission" date="2022-06" db="EMBL/GenBank/DDBJ databases">
        <authorList>
            <person name="Dietemann V."/>
            <person name="Ory F."/>
            <person name="Dainat B."/>
            <person name="Oberhansli S."/>
        </authorList>
    </citation>
    <scope>NUCLEOTIDE SEQUENCE</scope>
    <source>
        <strain evidence="3">Ena-SAMPLE-TAB-26-04-2022-14:26:32:270-5432</strain>
    </source>
</reference>
<accession>A0ABN8U2L4</accession>
<dbReference type="SUPFAM" id="SSF158791">
    <property type="entry name" value="MgtE N-terminal domain-like"/>
    <property type="match status" value="2"/>
</dbReference>
<keyword evidence="2" id="KW-0472">Membrane</keyword>
<comment type="caution">
    <text evidence="3">The sequence shown here is derived from an EMBL/GenBank/DDBJ whole genome shotgun (WGS) entry which is preliminary data.</text>
</comment>
<feature type="region of interest" description="Disordered" evidence="1">
    <location>
        <begin position="70"/>
        <end position="90"/>
    </location>
</feature>
<dbReference type="Proteomes" id="UP001154322">
    <property type="component" value="Unassembled WGS sequence"/>
</dbReference>
<organism evidence="3 4">
    <name type="scientific">Paenibacillus melissococcoides</name>
    <dbReference type="NCBI Taxonomy" id="2912268"/>
    <lineage>
        <taxon>Bacteria</taxon>
        <taxon>Bacillati</taxon>
        <taxon>Bacillota</taxon>
        <taxon>Bacilli</taxon>
        <taxon>Bacillales</taxon>
        <taxon>Paenibacillaceae</taxon>
        <taxon>Paenibacillus</taxon>
    </lineage>
</organism>
<name>A0ABN8U2L4_9BACL</name>
<keyword evidence="2" id="KW-0812">Transmembrane</keyword>
<proteinExistence type="predicted"/>
<gene>
    <name evidence="3" type="ORF">WJ0W_001014</name>
</gene>
<keyword evidence="4" id="KW-1185">Reference proteome</keyword>
<dbReference type="Gene3D" id="1.10.220.30">
    <property type="match status" value="1"/>
</dbReference>
<protein>
    <submittedName>
        <fullName evidence="3">Primosomal protein</fullName>
    </submittedName>
</protein>
<dbReference type="RefSeq" id="WP_249725386.1">
    <property type="nucleotide sequence ID" value="NZ_AP031292.1"/>
</dbReference>
<sequence length="311" mass="34884">MRVAEMNQESVEKESGYSGFERFLFFATPILFTIILLAVLLTLFNANWRNQMIALAENIPLVNQWISSDKDKADGKEPGNAKKENKNIQKEQEEQIAELKALLASKDADLRNLADARKKLEEQVANLNKEIKDLRAERHEEQVTEEQYAQQVKDLANLYAKMMPSKSAPILENLATEELVLVLDAMKQEDRAKILEKMNPKVAADASIRLKDVKPADNLEVRALQARLKKNEASKEAHNGLDQTQLSQTFSSMTPKSAASILLETAKISPEKALNVLNTVDDATRSRLLNAMTEEDKEATAKLVSKLLPSK</sequence>
<evidence type="ECO:0000313" key="4">
    <source>
        <dbReference type="Proteomes" id="UP001154322"/>
    </source>
</evidence>
<evidence type="ECO:0000256" key="1">
    <source>
        <dbReference type="SAM" id="MobiDB-lite"/>
    </source>
</evidence>
<keyword evidence="2" id="KW-1133">Transmembrane helix</keyword>